<organism evidence="1 2">
    <name type="scientific">Blattamonas nauphoetae</name>
    <dbReference type="NCBI Taxonomy" id="2049346"/>
    <lineage>
        <taxon>Eukaryota</taxon>
        <taxon>Metamonada</taxon>
        <taxon>Preaxostyla</taxon>
        <taxon>Oxymonadida</taxon>
        <taxon>Blattamonas</taxon>
    </lineage>
</organism>
<gene>
    <name evidence="1" type="ORF">BLNAU_16751</name>
</gene>
<evidence type="ECO:0000313" key="1">
    <source>
        <dbReference type="EMBL" id="KAK2948302.1"/>
    </source>
</evidence>
<dbReference type="EMBL" id="JARBJD010000179">
    <property type="protein sequence ID" value="KAK2948302.1"/>
    <property type="molecule type" value="Genomic_DNA"/>
</dbReference>
<keyword evidence="2" id="KW-1185">Reference proteome</keyword>
<accession>A0ABQ9XAL4</accession>
<proteinExistence type="predicted"/>
<sequence>MLKGRNISTEITSDEIRLQLSTIHTVQTNVSLHAACQHTATDLFFSLFKLHPNMYEMDDASGLVLDRSRSASPDAVRSVAHYLSTFLLAHIPHLTLTPRSDGTVVDESLEPKIAKMLQFVTRTAFFQSGELVFAADLIQRLVEVDMASGRPLAEWIVSNNNLGTVLVVSLLLSNKIFRDVPIRSSWWAMAFGIPLGVLNTSEKCFLEHLKYDVSPTDTRVASILQKVLNDCSY</sequence>
<evidence type="ECO:0000313" key="2">
    <source>
        <dbReference type="Proteomes" id="UP001281761"/>
    </source>
</evidence>
<dbReference type="Proteomes" id="UP001281761">
    <property type="component" value="Unassembled WGS sequence"/>
</dbReference>
<protein>
    <submittedName>
        <fullName evidence="1">Uncharacterized protein</fullName>
    </submittedName>
</protein>
<dbReference type="Gene3D" id="1.10.472.10">
    <property type="entry name" value="Cyclin-like"/>
    <property type="match status" value="1"/>
</dbReference>
<comment type="caution">
    <text evidence="1">The sequence shown here is derived from an EMBL/GenBank/DDBJ whole genome shotgun (WGS) entry which is preliminary data.</text>
</comment>
<name>A0ABQ9XAL4_9EUKA</name>
<reference evidence="1 2" key="1">
    <citation type="journal article" date="2022" name="bioRxiv">
        <title>Genomics of Preaxostyla Flagellates Illuminates Evolutionary Transitions and the Path Towards Mitochondrial Loss.</title>
        <authorList>
            <person name="Novak L.V.F."/>
            <person name="Treitli S.C."/>
            <person name="Pyrih J."/>
            <person name="Halakuc P."/>
            <person name="Pipaliya S.V."/>
            <person name="Vacek V."/>
            <person name="Brzon O."/>
            <person name="Soukal P."/>
            <person name="Eme L."/>
            <person name="Dacks J.B."/>
            <person name="Karnkowska A."/>
            <person name="Elias M."/>
            <person name="Hampl V."/>
        </authorList>
    </citation>
    <scope>NUCLEOTIDE SEQUENCE [LARGE SCALE GENOMIC DNA]</scope>
    <source>
        <strain evidence="1">NAU3</strain>
        <tissue evidence="1">Gut</tissue>
    </source>
</reference>